<feature type="transmembrane region" description="Helical" evidence="1">
    <location>
        <begin position="204"/>
        <end position="224"/>
    </location>
</feature>
<dbReference type="InterPro" id="IPR002749">
    <property type="entry name" value="DUF63"/>
</dbReference>
<feature type="transmembrane region" description="Helical" evidence="1">
    <location>
        <begin position="363"/>
        <end position="380"/>
    </location>
</feature>
<sequence length="390" mass="42022">MELEERFGAGLSPERAWLYVGIAALVVLVGGSLVFRELVYDQFLWQYFWGPVVADANNAACAVRAGGSVDLVYDPATCARAEATGRIVAEPGYTLVSEVGYAATLVFMLAGVLFLLRRLDLVRERSAFFALVPFMFFGGALRVVEDANDAAVAASGVDQLVAYPLNTLLISPVIYFTVFAITLASLLAAVWLERADVVEHYETPLAAFGTVFLLGTLAYLYVVVTGRLEAVLPNAGFYPQMLVLTVLLSVFIAGVVYFAADRYAPEITAGTGLIALVVLFAHALDGVANVIAADWAREIGLPFEYVPKHPINEFIIEYSSVVLPEGVVTAIGSAWPFLLVKVVAATLVVYIFDETVFEESPRYAILLLVAIVAVGLGPGTRDMLRATFGI</sequence>
<name>A0ABD6A4Z5_9EURY</name>
<feature type="transmembrane region" description="Helical" evidence="1">
    <location>
        <begin position="173"/>
        <end position="192"/>
    </location>
</feature>
<dbReference type="PANTHER" id="PTHR40700">
    <property type="entry name" value="HYPOTHETICAL MEMBRANE PROTEIN, CONSERVED, DUF63 FAMILY"/>
    <property type="match status" value="1"/>
</dbReference>
<protein>
    <submittedName>
        <fullName evidence="2">DUF63 family protein</fullName>
    </submittedName>
</protein>
<feature type="transmembrane region" description="Helical" evidence="1">
    <location>
        <begin position="99"/>
        <end position="116"/>
    </location>
</feature>
<dbReference type="RefSeq" id="WP_276304686.1">
    <property type="nucleotide sequence ID" value="NZ_CP119992.1"/>
</dbReference>
<keyword evidence="1" id="KW-0472">Membrane</keyword>
<evidence type="ECO:0000256" key="1">
    <source>
        <dbReference type="SAM" id="Phobius"/>
    </source>
</evidence>
<feature type="transmembrane region" description="Helical" evidence="1">
    <location>
        <begin position="236"/>
        <end position="260"/>
    </location>
</feature>
<accession>A0ABD6A4Z5</accession>
<proteinExistence type="predicted"/>
<gene>
    <name evidence="2" type="ORF">ACFQPE_00510</name>
</gene>
<dbReference type="PANTHER" id="PTHR40700:SF1">
    <property type="entry name" value="DUF63 DOMAIN-CONTAINING PROTEIN"/>
    <property type="match status" value="1"/>
</dbReference>
<dbReference type="Proteomes" id="UP001596547">
    <property type="component" value="Unassembled WGS sequence"/>
</dbReference>
<comment type="caution">
    <text evidence="2">The sequence shown here is derived from an EMBL/GenBank/DDBJ whole genome shotgun (WGS) entry which is preliminary data.</text>
</comment>
<dbReference type="EMBL" id="JBHTBF010000001">
    <property type="protein sequence ID" value="MFC7315281.1"/>
    <property type="molecule type" value="Genomic_DNA"/>
</dbReference>
<feature type="transmembrane region" description="Helical" evidence="1">
    <location>
        <begin position="272"/>
        <end position="292"/>
    </location>
</feature>
<keyword evidence="1" id="KW-0812">Transmembrane</keyword>
<dbReference type="GeneID" id="79314240"/>
<feature type="transmembrane region" description="Helical" evidence="1">
    <location>
        <begin position="16"/>
        <end position="35"/>
    </location>
</feature>
<organism evidence="2 3">
    <name type="scientific">Halomarina halobia</name>
    <dbReference type="NCBI Taxonomy" id="3033386"/>
    <lineage>
        <taxon>Archaea</taxon>
        <taxon>Methanobacteriati</taxon>
        <taxon>Methanobacteriota</taxon>
        <taxon>Stenosarchaea group</taxon>
        <taxon>Halobacteria</taxon>
        <taxon>Halobacteriales</taxon>
        <taxon>Natronomonadaceae</taxon>
        <taxon>Halomarina</taxon>
    </lineage>
</organism>
<dbReference type="Pfam" id="PF01889">
    <property type="entry name" value="DUF63"/>
    <property type="match status" value="1"/>
</dbReference>
<reference evidence="2 3" key="1">
    <citation type="journal article" date="2019" name="Int. J. Syst. Evol. Microbiol.">
        <title>The Global Catalogue of Microorganisms (GCM) 10K type strain sequencing project: providing services to taxonomists for standard genome sequencing and annotation.</title>
        <authorList>
            <consortium name="The Broad Institute Genomics Platform"/>
            <consortium name="The Broad Institute Genome Sequencing Center for Infectious Disease"/>
            <person name="Wu L."/>
            <person name="Ma J."/>
        </authorList>
    </citation>
    <scope>NUCLEOTIDE SEQUENCE [LARGE SCALE GENOMIC DNA]</scope>
    <source>
        <strain evidence="2 3">PSR21</strain>
    </source>
</reference>
<keyword evidence="1" id="KW-1133">Transmembrane helix</keyword>
<feature type="transmembrane region" description="Helical" evidence="1">
    <location>
        <begin position="327"/>
        <end position="351"/>
    </location>
</feature>
<keyword evidence="3" id="KW-1185">Reference proteome</keyword>
<feature type="transmembrane region" description="Helical" evidence="1">
    <location>
        <begin position="128"/>
        <end position="144"/>
    </location>
</feature>
<evidence type="ECO:0000313" key="2">
    <source>
        <dbReference type="EMBL" id="MFC7315281.1"/>
    </source>
</evidence>
<dbReference type="AlphaFoldDB" id="A0ABD6A4Z5"/>
<evidence type="ECO:0000313" key="3">
    <source>
        <dbReference type="Proteomes" id="UP001596547"/>
    </source>
</evidence>